<evidence type="ECO:0000313" key="2">
    <source>
        <dbReference type="Proteomes" id="UP000316759"/>
    </source>
</evidence>
<sequence length="111" mass="12462">MYPSTSSKVEGKATEHKIFQKSMWTKPVNTLSERQFSSSCCCENKSHWKSTMQVRTVDLRSEGWLCTISLLTGCRTPNAIRNDVAGTIRTKQTGTLTLMSNDVPNVHIIIL</sequence>
<accession>A0A504Y396</accession>
<name>A0A504Y396_FASGI</name>
<organism evidence="1 2">
    <name type="scientific">Fasciola gigantica</name>
    <name type="common">Giant liver fluke</name>
    <dbReference type="NCBI Taxonomy" id="46835"/>
    <lineage>
        <taxon>Eukaryota</taxon>
        <taxon>Metazoa</taxon>
        <taxon>Spiralia</taxon>
        <taxon>Lophotrochozoa</taxon>
        <taxon>Platyhelminthes</taxon>
        <taxon>Trematoda</taxon>
        <taxon>Digenea</taxon>
        <taxon>Plagiorchiida</taxon>
        <taxon>Echinostomata</taxon>
        <taxon>Echinostomatoidea</taxon>
        <taxon>Fasciolidae</taxon>
        <taxon>Fasciola</taxon>
    </lineage>
</organism>
<reference evidence="1 2" key="1">
    <citation type="submission" date="2019-04" db="EMBL/GenBank/DDBJ databases">
        <title>Annotation for the trematode Fasciola gigantica.</title>
        <authorList>
            <person name="Choi Y.-J."/>
        </authorList>
    </citation>
    <scope>NUCLEOTIDE SEQUENCE [LARGE SCALE GENOMIC DNA]</scope>
    <source>
        <strain evidence="1">Uganda_cow_1</strain>
    </source>
</reference>
<dbReference type="EMBL" id="SUNJ01015566">
    <property type="protein sequence ID" value="TPP51897.1"/>
    <property type="molecule type" value="Genomic_DNA"/>
</dbReference>
<comment type="caution">
    <text evidence="1">The sequence shown here is derived from an EMBL/GenBank/DDBJ whole genome shotgun (WGS) entry which is preliminary data.</text>
</comment>
<dbReference type="AlphaFoldDB" id="A0A504Y396"/>
<evidence type="ECO:0000313" key="1">
    <source>
        <dbReference type="EMBL" id="TPP51897.1"/>
    </source>
</evidence>
<proteinExistence type="predicted"/>
<dbReference type="Proteomes" id="UP000316759">
    <property type="component" value="Unassembled WGS sequence"/>
</dbReference>
<keyword evidence="2" id="KW-1185">Reference proteome</keyword>
<protein>
    <submittedName>
        <fullName evidence="1">Uncharacterized protein</fullName>
    </submittedName>
</protein>
<gene>
    <name evidence="1" type="ORF">FGIG_09342</name>
</gene>